<dbReference type="GO" id="GO:0005886">
    <property type="term" value="C:plasma membrane"/>
    <property type="evidence" value="ECO:0007669"/>
    <property type="project" value="UniProtKB-SubCell"/>
</dbReference>
<dbReference type="SUPFAM" id="SSF47384">
    <property type="entry name" value="Homodimeric domain of signal transducing histidine kinase"/>
    <property type="match status" value="1"/>
</dbReference>
<keyword evidence="8 12" id="KW-0418">Kinase</keyword>
<feature type="transmembrane region" description="Helical" evidence="10">
    <location>
        <begin position="80"/>
        <end position="99"/>
    </location>
</feature>
<dbReference type="Gene3D" id="1.10.287.130">
    <property type="match status" value="1"/>
</dbReference>
<dbReference type="AlphaFoldDB" id="A0A3B0XBL7"/>
<keyword evidence="6 12" id="KW-0808">Transferase</keyword>
<feature type="transmembrane region" description="Helical" evidence="10">
    <location>
        <begin position="47"/>
        <end position="68"/>
    </location>
</feature>
<dbReference type="PROSITE" id="PS50109">
    <property type="entry name" value="HIS_KIN"/>
    <property type="match status" value="1"/>
</dbReference>
<feature type="transmembrane region" description="Helical" evidence="10">
    <location>
        <begin position="105"/>
        <end position="126"/>
    </location>
</feature>
<dbReference type="SMART" id="SM00387">
    <property type="entry name" value="HATPase_c"/>
    <property type="match status" value="1"/>
</dbReference>
<protein>
    <recommendedName>
        <fullName evidence="3">histidine kinase</fullName>
        <ecNumber evidence="3">2.7.13.3</ecNumber>
    </recommendedName>
</protein>
<dbReference type="SMART" id="SM00388">
    <property type="entry name" value="HisKA"/>
    <property type="match status" value="1"/>
</dbReference>
<feature type="transmembrane region" description="Helical" evidence="10">
    <location>
        <begin position="133"/>
        <end position="153"/>
    </location>
</feature>
<organism evidence="12">
    <name type="scientific">hydrothermal vent metagenome</name>
    <dbReference type="NCBI Taxonomy" id="652676"/>
    <lineage>
        <taxon>unclassified sequences</taxon>
        <taxon>metagenomes</taxon>
        <taxon>ecological metagenomes</taxon>
    </lineage>
</organism>
<evidence type="ECO:0000256" key="3">
    <source>
        <dbReference type="ARBA" id="ARBA00012438"/>
    </source>
</evidence>
<feature type="transmembrane region" description="Helical" evidence="10">
    <location>
        <begin position="21"/>
        <end position="41"/>
    </location>
</feature>
<dbReference type="PANTHER" id="PTHR44936:SF10">
    <property type="entry name" value="SENSOR PROTEIN RSTB"/>
    <property type="match status" value="1"/>
</dbReference>
<keyword evidence="10" id="KW-0472">Membrane</keyword>
<reference evidence="12" key="1">
    <citation type="submission" date="2018-06" db="EMBL/GenBank/DDBJ databases">
        <authorList>
            <person name="Zhirakovskaya E."/>
        </authorList>
    </citation>
    <scope>NUCLEOTIDE SEQUENCE</scope>
</reference>
<dbReference type="Pfam" id="PF00512">
    <property type="entry name" value="HisKA"/>
    <property type="match status" value="1"/>
</dbReference>
<dbReference type="InterPro" id="IPR005467">
    <property type="entry name" value="His_kinase_dom"/>
</dbReference>
<keyword evidence="7" id="KW-0547">Nucleotide-binding</keyword>
<evidence type="ECO:0000256" key="1">
    <source>
        <dbReference type="ARBA" id="ARBA00000085"/>
    </source>
</evidence>
<evidence type="ECO:0000256" key="4">
    <source>
        <dbReference type="ARBA" id="ARBA00022475"/>
    </source>
</evidence>
<dbReference type="EC" id="2.7.13.3" evidence="3"/>
<gene>
    <name evidence="12" type="ORF">MNBD_GAMMA11-2231</name>
</gene>
<evidence type="ECO:0000256" key="8">
    <source>
        <dbReference type="ARBA" id="ARBA00022777"/>
    </source>
</evidence>
<dbReference type="SUPFAM" id="SSF55874">
    <property type="entry name" value="ATPase domain of HSP90 chaperone/DNA topoisomerase II/histidine kinase"/>
    <property type="match status" value="1"/>
</dbReference>
<name>A0A3B0XBL7_9ZZZZ</name>
<dbReference type="EMBL" id="UOFG01000154">
    <property type="protein sequence ID" value="VAW61773.1"/>
    <property type="molecule type" value="Genomic_DNA"/>
</dbReference>
<sequence length="440" mass="49027">MVMHLPFFEQKNSQAHNLYRLFVLRNLLIIALFCLFFYLSFENESLPLIYTGIVIGFLLLFNLLTGWWLYSKKQVTDNTLIWQLSVDVVAFTGVFYLTGGASNPFGWFYLVPIFIAATLVPGRAVWLITGFSIVGYTVLMFFYLPISITPAHGEFMQHTSDFHQHTPGFHQHIIGMWLGYMMTAVLVAYVVARMAGSLRERDQFLAEARENALRDERLVALGTLAAGTAHELGTPLSTIAILIKEMQLVCDSADNAEHLEIIRNQVDRCKSALKTLSYSAGEELMSGGEMLPVKQYITAVIKQWQEQRPSTELVLDSDLEKLNSQILAEQTLSQALINILNNAADASPKKITLHVKERNGQVIISVMDRGLGLDAMAQIHAGKQAYSSKKQGLGLGLFLAYASIERLGGEILLTNREQGGAVVKIILPLTQQKVDVNNDS</sequence>
<dbReference type="Pfam" id="PF25323">
    <property type="entry name" value="6TM_PilS"/>
    <property type="match status" value="1"/>
</dbReference>
<dbReference type="GO" id="GO:0000155">
    <property type="term" value="F:phosphorelay sensor kinase activity"/>
    <property type="evidence" value="ECO:0007669"/>
    <property type="project" value="InterPro"/>
</dbReference>
<keyword evidence="10" id="KW-0812">Transmembrane</keyword>
<evidence type="ECO:0000256" key="10">
    <source>
        <dbReference type="SAM" id="Phobius"/>
    </source>
</evidence>
<keyword evidence="9" id="KW-0067">ATP-binding</keyword>
<comment type="catalytic activity">
    <reaction evidence="1">
        <text>ATP + protein L-histidine = ADP + protein N-phospho-L-histidine.</text>
        <dbReference type="EC" id="2.7.13.3"/>
    </reaction>
</comment>
<evidence type="ECO:0000256" key="2">
    <source>
        <dbReference type="ARBA" id="ARBA00004651"/>
    </source>
</evidence>
<dbReference type="Pfam" id="PF02518">
    <property type="entry name" value="HATPase_c"/>
    <property type="match status" value="1"/>
</dbReference>
<keyword evidence="10" id="KW-1133">Transmembrane helix</keyword>
<feature type="domain" description="Histidine kinase" evidence="11">
    <location>
        <begin position="227"/>
        <end position="431"/>
    </location>
</feature>
<dbReference type="PRINTS" id="PR00344">
    <property type="entry name" value="BCTRLSENSOR"/>
</dbReference>
<proteinExistence type="predicted"/>
<dbReference type="InterPro" id="IPR050980">
    <property type="entry name" value="2C_sensor_his_kinase"/>
</dbReference>
<evidence type="ECO:0000256" key="7">
    <source>
        <dbReference type="ARBA" id="ARBA00022741"/>
    </source>
</evidence>
<evidence type="ECO:0000256" key="6">
    <source>
        <dbReference type="ARBA" id="ARBA00022679"/>
    </source>
</evidence>
<evidence type="ECO:0000313" key="12">
    <source>
        <dbReference type="EMBL" id="VAW61773.1"/>
    </source>
</evidence>
<dbReference type="InterPro" id="IPR036097">
    <property type="entry name" value="HisK_dim/P_sf"/>
</dbReference>
<comment type="subcellular location">
    <subcellularLocation>
        <location evidence="2">Cell membrane</location>
        <topology evidence="2">Multi-pass membrane protein</topology>
    </subcellularLocation>
</comment>
<dbReference type="CDD" id="cd00082">
    <property type="entry name" value="HisKA"/>
    <property type="match status" value="1"/>
</dbReference>
<keyword evidence="4" id="KW-1003">Cell membrane</keyword>
<evidence type="ECO:0000259" key="11">
    <source>
        <dbReference type="PROSITE" id="PS50109"/>
    </source>
</evidence>
<accession>A0A3B0XBL7</accession>
<dbReference type="GO" id="GO:0005524">
    <property type="term" value="F:ATP binding"/>
    <property type="evidence" value="ECO:0007669"/>
    <property type="project" value="UniProtKB-KW"/>
</dbReference>
<dbReference type="InterPro" id="IPR004358">
    <property type="entry name" value="Sig_transdc_His_kin-like_C"/>
</dbReference>
<evidence type="ECO:0000256" key="9">
    <source>
        <dbReference type="ARBA" id="ARBA00022840"/>
    </source>
</evidence>
<feature type="transmembrane region" description="Helical" evidence="10">
    <location>
        <begin position="173"/>
        <end position="192"/>
    </location>
</feature>
<dbReference type="PANTHER" id="PTHR44936">
    <property type="entry name" value="SENSOR PROTEIN CREC"/>
    <property type="match status" value="1"/>
</dbReference>
<evidence type="ECO:0000256" key="5">
    <source>
        <dbReference type="ARBA" id="ARBA00022553"/>
    </source>
</evidence>
<dbReference type="InterPro" id="IPR003594">
    <property type="entry name" value="HATPase_dom"/>
</dbReference>
<keyword evidence="5" id="KW-0597">Phosphoprotein</keyword>
<dbReference type="InterPro" id="IPR036890">
    <property type="entry name" value="HATPase_C_sf"/>
</dbReference>
<dbReference type="InterPro" id="IPR003661">
    <property type="entry name" value="HisK_dim/P_dom"/>
</dbReference>
<dbReference type="Gene3D" id="3.30.565.10">
    <property type="entry name" value="Histidine kinase-like ATPase, C-terminal domain"/>
    <property type="match status" value="1"/>
</dbReference>